<dbReference type="SUPFAM" id="SSF52833">
    <property type="entry name" value="Thioredoxin-like"/>
    <property type="match status" value="1"/>
</dbReference>
<dbReference type="Proteomes" id="UP000620139">
    <property type="component" value="Unassembled WGS sequence"/>
</dbReference>
<keyword evidence="1" id="KW-1133">Transmembrane helix</keyword>
<reference evidence="2" key="1">
    <citation type="submission" date="2020-12" db="EMBL/GenBank/DDBJ databases">
        <title>The genome sequence of Inhella sp. 4Y17.</title>
        <authorList>
            <person name="Liu Y."/>
        </authorList>
    </citation>
    <scope>NUCLEOTIDE SEQUENCE</scope>
    <source>
        <strain evidence="2">4Y10</strain>
    </source>
</reference>
<feature type="transmembrane region" description="Helical" evidence="1">
    <location>
        <begin position="44"/>
        <end position="64"/>
    </location>
</feature>
<keyword evidence="1" id="KW-0812">Transmembrane</keyword>
<comment type="caution">
    <text evidence="2">The sequence shown here is derived from an EMBL/GenBank/DDBJ whole genome shotgun (WGS) entry which is preliminary data.</text>
</comment>
<accession>A0A931IUY2</accession>
<keyword evidence="1" id="KW-0472">Membrane</keyword>
<evidence type="ECO:0008006" key="4">
    <source>
        <dbReference type="Google" id="ProtNLM"/>
    </source>
</evidence>
<proteinExistence type="predicted"/>
<organism evidence="2 3">
    <name type="scientific">Inhella gelatinilytica</name>
    <dbReference type="NCBI Taxonomy" id="2795030"/>
    <lineage>
        <taxon>Bacteria</taxon>
        <taxon>Pseudomonadati</taxon>
        <taxon>Pseudomonadota</taxon>
        <taxon>Betaproteobacteria</taxon>
        <taxon>Burkholderiales</taxon>
        <taxon>Sphaerotilaceae</taxon>
        <taxon>Inhella</taxon>
    </lineage>
</organism>
<dbReference type="RefSeq" id="WP_198100851.1">
    <property type="nucleotide sequence ID" value="NZ_JAEDAL010000004.1"/>
</dbReference>
<protein>
    <recommendedName>
        <fullName evidence="4">Cytochrome oxidase Cu insertion factor (SCO1/SenC/PrrC family)</fullName>
    </recommendedName>
</protein>
<name>A0A931IUY2_9BURK</name>
<dbReference type="Gene3D" id="3.40.30.10">
    <property type="entry name" value="Glutaredoxin"/>
    <property type="match status" value="1"/>
</dbReference>
<evidence type="ECO:0000256" key="1">
    <source>
        <dbReference type="SAM" id="Phobius"/>
    </source>
</evidence>
<sequence length="232" mass="25827">MSGSNTSNHTAPVHDPAQLTVHELNEVEKLADCDRTRRGRRMMAWVVFLCALPVLASYFTFYVIQPRGQGYGDLITPSLEMPGDLALRTLSGEAVSPGELKGQWLLIVVDGGSCVGDCEQRLFMQRQLREMLGKEREKLDKLWLISDDAAVRPELLTALNQTPAFRALRVDGAALSRWLAPAAGQGQTAHLYLVDPLGRWMWRAPAQPEPARIKKDLSHLMRANAGWDRAGR</sequence>
<dbReference type="InterPro" id="IPR036249">
    <property type="entry name" value="Thioredoxin-like_sf"/>
</dbReference>
<evidence type="ECO:0000313" key="3">
    <source>
        <dbReference type="Proteomes" id="UP000620139"/>
    </source>
</evidence>
<dbReference type="EMBL" id="JAEDAL010000004">
    <property type="protein sequence ID" value="MBH9553240.1"/>
    <property type="molecule type" value="Genomic_DNA"/>
</dbReference>
<keyword evidence="3" id="KW-1185">Reference proteome</keyword>
<dbReference type="AlphaFoldDB" id="A0A931IUY2"/>
<evidence type="ECO:0000313" key="2">
    <source>
        <dbReference type="EMBL" id="MBH9553240.1"/>
    </source>
</evidence>
<gene>
    <name evidence="2" type="ORF">I7X43_10310</name>
</gene>